<sequence>MGCCVSNYYILQEDNEIISINGIISNLGNRDINTFHCYYYKITVQRYNKRKDNKRKDNKRKDNNTYNIVVQTRSTLVEISNVTYPIYIKAEYNMIYVNDKPIYLIEQFNKDE</sequence>
<name>A0A2I2L3M9_9VIRU</name>
<accession>A0A2I2L3M9</accession>
<keyword evidence="2" id="KW-1185">Reference proteome</keyword>
<protein>
    <submittedName>
        <fullName evidence="1">Uncharacterized protein</fullName>
    </submittedName>
</protein>
<dbReference type="EMBL" id="LT906555">
    <property type="protein sequence ID" value="SNW62138.1"/>
    <property type="molecule type" value="Genomic_DNA"/>
</dbReference>
<proteinExistence type="predicted"/>
<dbReference type="RefSeq" id="YP_009448440.1">
    <property type="nucleotide sequence ID" value="NC_036594.1"/>
</dbReference>
<dbReference type="KEGG" id="vg:35382000"/>
<dbReference type="GeneID" id="35382000"/>
<dbReference type="Proteomes" id="UP000236316">
    <property type="component" value="Segment"/>
</dbReference>
<organism evidence="1">
    <name type="scientific">Orpheovirus IHUMI-LCC2</name>
    <dbReference type="NCBI Taxonomy" id="2023057"/>
    <lineage>
        <taxon>Viruses</taxon>
        <taxon>Varidnaviria</taxon>
        <taxon>Bamfordvirae</taxon>
        <taxon>Nucleocytoviricota</taxon>
        <taxon>Megaviricetes</taxon>
        <taxon>Pimascovirales</taxon>
        <taxon>Ocovirineae</taxon>
        <taxon>Orpheoviridae</taxon>
        <taxon>Alphaorpheovirus</taxon>
        <taxon>Alphaorpheovirus massiliense</taxon>
    </lineage>
</organism>
<evidence type="ECO:0000313" key="1">
    <source>
        <dbReference type="EMBL" id="SNW62138.1"/>
    </source>
</evidence>
<evidence type="ECO:0000313" key="2">
    <source>
        <dbReference type="Proteomes" id="UP000236316"/>
    </source>
</evidence>
<gene>
    <name evidence="1" type="ORF">ORPV_234</name>
</gene>
<reference evidence="1" key="1">
    <citation type="submission" date="2017-08" db="EMBL/GenBank/DDBJ databases">
        <authorList>
            <consortium name="Urmite Genomes"/>
        </authorList>
    </citation>
    <scope>NUCLEOTIDE SEQUENCE [LARGE SCALE GENOMIC DNA]</scope>
    <source>
        <strain evidence="1">IHUMI-LCC2</strain>
    </source>
</reference>